<proteinExistence type="predicted"/>
<dbReference type="CDD" id="cd10170">
    <property type="entry name" value="ASKHA_NBD_HSP70"/>
    <property type="match status" value="1"/>
</dbReference>
<dbReference type="SUPFAM" id="SSF53067">
    <property type="entry name" value="Actin-like ATPase domain"/>
    <property type="match status" value="1"/>
</dbReference>
<protein>
    <submittedName>
        <fullName evidence="1">Unnamed protein product</fullName>
    </submittedName>
</protein>
<gene>
    <name evidence="1" type="ORF">Aory05_000683700</name>
</gene>
<dbReference type="PANTHER" id="PTHR14187">
    <property type="entry name" value="ALPHA KINASE/ELONGATION FACTOR 2 KINASE"/>
    <property type="match status" value="1"/>
</dbReference>
<dbReference type="PANTHER" id="PTHR14187:SF5">
    <property type="entry name" value="HEAT SHOCK 70 KDA PROTEIN 12A"/>
    <property type="match status" value="1"/>
</dbReference>
<evidence type="ECO:0000313" key="1">
    <source>
        <dbReference type="EMBL" id="GMG48131.1"/>
    </source>
</evidence>
<organism evidence="1 2">
    <name type="scientific">Aspergillus oryzae var. brunneus</name>
    <dbReference type="NCBI Taxonomy" id="332754"/>
    <lineage>
        <taxon>Eukaryota</taxon>
        <taxon>Fungi</taxon>
        <taxon>Dikarya</taxon>
        <taxon>Ascomycota</taxon>
        <taxon>Pezizomycotina</taxon>
        <taxon>Eurotiomycetes</taxon>
        <taxon>Eurotiomycetidae</taxon>
        <taxon>Eurotiales</taxon>
        <taxon>Aspergillaceae</taxon>
        <taxon>Aspergillus</taxon>
        <taxon>Aspergillus subgen. Circumdati</taxon>
    </lineage>
</organism>
<accession>A0ABQ6L108</accession>
<dbReference type="InterPro" id="IPR043129">
    <property type="entry name" value="ATPase_NBD"/>
</dbReference>
<name>A0ABQ6L108_ASPOZ</name>
<keyword evidence="2" id="KW-1185">Reference proteome</keyword>
<comment type="caution">
    <text evidence="1">The sequence shown here is derived from an EMBL/GenBank/DDBJ whole genome shotgun (WGS) entry which is preliminary data.</text>
</comment>
<sequence length="185" mass="20623">MLTLESCNSLAAKSWDKRKDTNVTVLGQLTPLPDFARRAPKRFILTVPAIWTDQAKNATKQCARRALGQHANIELIAEPQAAAVYTLKQGHMVGSVRPGDHYIICDAGGGTVDLITYCVKRIDPLELVESIPGTGEACGSIFLNRAFEAFLEDRLGRYYSGRRTESLEKWLQRVRFKPSVYSAEH</sequence>
<dbReference type="Proteomes" id="UP001165189">
    <property type="component" value="Unassembled WGS sequence"/>
</dbReference>
<reference evidence="1" key="1">
    <citation type="submission" date="2023-04" db="EMBL/GenBank/DDBJ databases">
        <title>Aspergillus oryzae var. brunneus NBRC 4377.</title>
        <authorList>
            <person name="Ichikawa N."/>
            <person name="Sato H."/>
            <person name="Tonouchi N."/>
        </authorList>
    </citation>
    <scope>NUCLEOTIDE SEQUENCE</scope>
    <source>
        <strain evidence="1">NBRC 4377</strain>
    </source>
</reference>
<evidence type="ECO:0000313" key="2">
    <source>
        <dbReference type="Proteomes" id="UP001165189"/>
    </source>
</evidence>
<dbReference type="EMBL" id="BSYB01000027">
    <property type="protein sequence ID" value="GMG48131.1"/>
    <property type="molecule type" value="Genomic_DNA"/>
</dbReference>
<dbReference type="Gene3D" id="3.30.420.40">
    <property type="match status" value="2"/>
</dbReference>